<sequence>MFFVLRGGLEELLNLLDGGLDVNEIADIKDIALCRYPGAELLHH</sequence>
<evidence type="ECO:0000313" key="2">
    <source>
        <dbReference type="Proteomes" id="UP001606302"/>
    </source>
</evidence>
<keyword evidence="2" id="KW-1185">Reference proteome</keyword>
<gene>
    <name evidence="1" type="ORF">ACG04Q_00875</name>
</gene>
<accession>A0ABW7GDR5</accession>
<organism evidence="1 2">
    <name type="scientific">Pelomonas lactea</name>
    <dbReference type="NCBI Taxonomy" id="3299030"/>
    <lineage>
        <taxon>Bacteria</taxon>
        <taxon>Pseudomonadati</taxon>
        <taxon>Pseudomonadota</taxon>
        <taxon>Betaproteobacteria</taxon>
        <taxon>Burkholderiales</taxon>
        <taxon>Sphaerotilaceae</taxon>
        <taxon>Roseateles</taxon>
    </lineage>
</organism>
<dbReference type="Proteomes" id="UP001606302">
    <property type="component" value="Unassembled WGS sequence"/>
</dbReference>
<dbReference type="EMBL" id="JBIGHX010000001">
    <property type="protein sequence ID" value="MFG6460101.1"/>
    <property type="molecule type" value="Genomic_DNA"/>
</dbReference>
<proteinExistence type="predicted"/>
<comment type="caution">
    <text evidence="1">The sequence shown here is derived from an EMBL/GenBank/DDBJ whole genome shotgun (WGS) entry which is preliminary data.</text>
</comment>
<reference evidence="1 2" key="1">
    <citation type="submission" date="2024-08" db="EMBL/GenBank/DDBJ databases">
        <authorList>
            <person name="Lu H."/>
        </authorList>
    </citation>
    <scope>NUCLEOTIDE SEQUENCE [LARGE SCALE GENOMIC DNA]</scope>
    <source>
        <strain evidence="1 2">DXS20W</strain>
    </source>
</reference>
<evidence type="ECO:0000313" key="1">
    <source>
        <dbReference type="EMBL" id="MFG6460101.1"/>
    </source>
</evidence>
<name>A0ABW7GDR5_9BURK</name>
<protein>
    <submittedName>
        <fullName evidence="1">Uncharacterized protein</fullName>
    </submittedName>
</protein>